<evidence type="ECO:0000313" key="5">
    <source>
        <dbReference type="Proteomes" id="UP000824262"/>
    </source>
</evidence>
<accession>A0A9D0ZEG3</accession>
<dbReference type="SUPFAM" id="SSF56042">
    <property type="entry name" value="PurM C-terminal domain-like"/>
    <property type="match status" value="1"/>
</dbReference>
<dbReference type="SUPFAM" id="SSF55326">
    <property type="entry name" value="PurM N-terminal domain-like"/>
    <property type="match status" value="1"/>
</dbReference>
<dbReference type="EMBL" id="DVGA01000059">
    <property type="protein sequence ID" value="HIQ78804.1"/>
    <property type="molecule type" value="Genomic_DNA"/>
</dbReference>
<name>A0A9D0ZEG3_9FIRM</name>
<evidence type="ECO:0000256" key="1">
    <source>
        <dbReference type="ARBA" id="ARBA00006243"/>
    </source>
</evidence>
<dbReference type="Gene3D" id="3.90.650.10">
    <property type="entry name" value="PurM-like C-terminal domain"/>
    <property type="match status" value="1"/>
</dbReference>
<evidence type="ECO:0000259" key="3">
    <source>
        <dbReference type="Pfam" id="PF02769"/>
    </source>
</evidence>
<feature type="domain" description="PurM-like C-terminal" evidence="3">
    <location>
        <begin position="159"/>
        <end position="313"/>
    </location>
</feature>
<comment type="similarity">
    <text evidence="1">Belongs to the HypE family.</text>
</comment>
<feature type="domain" description="PurM-like N-terminal" evidence="2">
    <location>
        <begin position="38"/>
        <end position="147"/>
    </location>
</feature>
<sequence length="335" mass="34205">MDEIITLDYGSGGKKTSRLIESEILSRFSNPALGELGDGAILPGAEKIVFSTDSFVVSPLFFPGGDIGKLAVCGTVNDIAMCGGEAKYLSLSLIIEEGLERSALSRILDSIRAAAESARVQVVTGDTKVVERGRGDGVYINTAGIGFLRRAGLTPGAMRDGDAVLISGTAGDHGAAVMLARGGLIDDSSGAVKSDCAALNGLVDALFASGAEIRCLRDPTRGGAATTLCEFAGSSGLGIEIEERDIPVSPAVAAACSLLGLDPLYCANEGKLLCVTSQETAHAALEAMRAHPLGRDAAVIGRVSAAAKGRVILRTAAGGGRVLHKLAGAQLPRIC</sequence>
<comment type="caution">
    <text evidence="4">The sequence shown here is derived from an EMBL/GenBank/DDBJ whole genome shotgun (WGS) entry which is preliminary data.</text>
</comment>
<dbReference type="CDD" id="cd02197">
    <property type="entry name" value="HypE"/>
    <property type="match status" value="1"/>
</dbReference>
<dbReference type="Gene3D" id="3.30.1330.10">
    <property type="entry name" value="PurM-like, N-terminal domain"/>
    <property type="match status" value="1"/>
</dbReference>
<dbReference type="Pfam" id="PF02769">
    <property type="entry name" value="AIRS_C"/>
    <property type="match status" value="1"/>
</dbReference>
<proteinExistence type="inferred from homology"/>
<dbReference type="Pfam" id="PF00586">
    <property type="entry name" value="AIRS"/>
    <property type="match status" value="1"/>
</dbReference>
<protein>
    <submittedName>
        <fullName evidence="4">Hydrogenase expression/formation protein HypE</fullName>
    </submittedName>
</protein>
<dbReference type="InterPro" id="IPR016188">
    <property type="entry name" value="PurM-like_N"/>
</dbReference>
<dbReference type="InterPro" id="IPR011854">
    <property type="entry name" value="HypE"/>
</dbReference>
<dbReference type="Proteomes" id="UP000824262">
    <property type="component" value="Unassembled WGS sequence"/>
</dbReference>
<dbReference type="PANTHER" id="PTHR30303:SF0">
    <property type="entry name" value="CARBAMOYL DEHYDRATASE HYPE"/>
    <property type="match status" value="1"/>
</dbReference>
<dbReference type="NCBIfam" id="TIGR02124">
    <property type="entry name" value="hypE"/>
    <property type="match status" value="1"/>
</dbReference>
<evidence type="ECO:0000259" key="2">
    <source>
        <dbReference type="Pfam" id="PF00586"/>
    </source>
</evidence>
<evidence type="ECO:0000313" key="4">
    <source>
        <dbReference type="EMBL" id="HIQ78804.1"/>
    </source>
</evidence>
<gene>
    <name evidence="4" type="primary">hypE</name>
    <name evidence="4" type="ORF">IAB77_06040</name>
</gene>
<reference evidence="4" key="1">
    <citation type="submission" date="2020-10" db="EMBL/GenBank/DDBJ databases">
        <authorList>
            <person name="Gilroy R."/>
        </authorList>
    </citation>
    <scope>NUCLEOTIDE SEQUENCE</scope>
    <source>
        <strain evidence="4">ChiBcolR7-354</strain>
    </source>
</reference>
<reference evidence="4" key="2">
    <citation type="journal article" date="2021" name="PeerJ">
        <title>Extensive microbial diversity within the chicken gut microbiome revealed by metagenomics and culture.</title>
        <authorList>
            <person name="Gilroy R."/>
            <person name="Ravi A."/>
            <person name="Getino M."/>
            <person name="Pursley I."/>
            <person name="Horton D.L."/>
            <person name="Alikhan N.F."/>
            <person name="Baker D."/>
            <person name="Gharbi K."/>
            <person name="Hall N."/>
            <person name="Watson M."/>
            <person name="Adriaenssens E.M."/>
            <person name="Foster-Nyarko E."/>
            <person name="Jarju S."/>
            <person name="Secka A."/>
            <person name="Antonio M."/>
            <person name="Oren A."/>
            <person name="Chaudhuri R.R."/>
            <person name="La Ragione R."/>
            <person name="Hildebrand F."/>
            <person name="Pallen M.J."/>
        </authorList>
    </citation>
    <scope>NUCLEOTIDE SEQUENCE</scope>
    <source>
        <strain evidence="4">ChiBcolR7-354</strain>
    </source>
</reference>
<dbReference type="PANTHER" id="PTHR30303">
    <property type="entry name" value="HYDROGENASE ISOENZYMES FORMATION PROTEIN HYPE"/>
    <property type="match status" value="1"/>
</dbReference>
<dbReference type="GO" id="GO:0051604">
    <property type="term" value="P:protein maturation"/>
    <property type="evidence" value="ECO:0007669"/>
    <property type="project" value="TreeGrafter"/>
</dbReference>
<organism evidence="4 5">
    <name type="scientific">Candidatus Scatomorpha intestinavium</name>
    <dbReference type="NCBI Taxonomy" id="2840922"/>
    <lineage>
        <taxon>Bacteria</taxon>
        <taxon>Bacillati</taxon>
        <taxon>Bacillota</taxon>
        <taxon>Clostridia</taxon>
        <taxon>Eubacteriales</taxon>
        <taxon>Candidatus Scatomorpha</taxon>
    </lineage>
</organism>
<dbReference type="AlphaFoldDB" id="A0A9D0ZEG3"/>
<dbReference type="PIRSF" id="PIRSF005644">
    <property type="entry name" value="Hdrgns_mtr_HypE"/>
    <property type="match status" value="1"/>
</dbReference>
<dbReference type="InterPro" id="IPR036921">
    <property type="entry name" value="PurM-like_N_sf"/>
</dbReference>
<dbReference type="InterPro" id="IPR036676">
    <property type="entry name" value="PurM-like_C_sf"/>
</dbReference>
<dbReference type="InterPro" id="IPR010918">
    <property type="entry name" value="PurM-like_C_dom"/>
</dbReference>